<comment type="caution">
    <text evidence="2">The sequence shown here is derived from an EMBL/GenBank/DDBJ whole genome shotgun (WGS) entry which is preliminary data.</text>
</comment>
<proteinExistence type="predicted"/>
<evidence type="ECO:0000256" key="1">
    <source>
        <dbReference type="SAM" id="SignalP"/>
    </source>
</evidence>
<evidence type="ECO:0000313" key="3">
    <source>
        <dbReference type="Proteomes" id="UP001176961"/>
    </source>
</evidence>
<keyword evidence="1" id="KW-0732">Signal</keyword>
<feature type="chain" id="PRO_5041220379" evidence="1">
    <location>
        <begin position="19"/>
        <end position="199"/>
    </location>
</feature>
<organism evidence="2 3">
    <name type="scientific">Cylicocyclus nassatus</name>
    <name type="common">Nematode worm</name>
    <dbReference type="NCBI Taxonomy" id="53992"/>
    <lineage>
        <taxon>Eukaryota</taxon>
        <taxon>Metazoa</taxon>
        <taxon>Ecdysozoa</taxon>
        <taxon>Nematoda</taxon>
        <taxon>Chromadorea</taxon>
        <taxon>Rhabditida</taxon>
        <taxon>Rhabditina</taxon>
        <taxon>Rhabditomorpha</taxon>
        <taxon>Strongyloidea</taxon>
        <taxon>Strongylidae</taxon>
        <taxon>Cylicocyclus</taxon>
    </lineage>
</organism>
<dbReference type="Proteomes" id="UP001176961">
    <property type="component" value="Unassembled WGS sequence"/>
</dbReference>
<keyword evidence="3" id="KW-1185">Reference proteome</keyword>
<evidence type="ECO:0000313" key="2">
    <source>
        <dbReference type="EMBL" id="CAJ0592721.1"/>
    </source>
</evidence>
<gene>
    <name evidence="2" type="ORF">CYNAS_LOCUS4704</name>
</gene>
<protein>
    <submittedName>
        <fullName evidence="2">Uncharacterized protein</fullName>
    </submittedName>
</protein>
<accession>A0AA36GHF5</accession>
<dbReference type="EMBL" id="CATQJL010000112">
    <property type="protein sequence ID" value="CAJ0592721.1"/>
    <property type="molecule type" value="Genomic_DNA"/>
</dbReference>
<dbReference type="AlphaFoldDB" id="A0AA36GHF5"/>
<reference evidence="2" key="1">
    <citation type="submission" date="2023-07" db="EMBL/GenBank/DDBJ databases">
        <authorList>
            <consortium name="CYATHOMIX"/>
        </authorList>
    </citation>
    <scope>NUCLEOTIDE SEQUENCE</scope>
    <source>
        <strain evidence="2">N/A</strain>
    </source>
</reference>
<sequence length="199" mass="22612">MLFYIFFLLSVCSILSDGDFGDSGRDQFGEHKDPIPHKVLLQEFRRHCYRTDKVLDLTEGGQNEVEKVRNYFVQTRIFKNKAPWEGPQTRIFKIDRWAPNKAAEAMYRRIYLDTNRTACQQKAAVDTILGALDDPDAPKLFFIDGPGASGRKVADSVDRNRGQPAPIGSHNGVVVQAKYLKQLRDIIPQKADEGRETAR</sequence>
<feature type="signal peptide" evidence="1">
    <location>
        <begin position="1"/>
        <end position="18"/>
    </location>
</feature>
<name>A0AA36GHF5_CYLNA</name>